<keyword evidence="2" id="KW-1185">Reference proteome</keyword>
<protein>
    <submittedName>
        <fullName evidence="1">Uncharacterized protein</fullName>
    </submittedName>
</protein>
<sequence length="194" mass="21610">MTWRISCGRCKHDTVCIMWPVRAYHMPVVADVARWSRTPGVLASSGRNNVPPDLCAPVTHSAALVAAGEAVLPPRVLPRPDLGDPTGFRANTCRYTSMLPVYGRWGAVSQISIYVNDTCSELDENHMALAQIIVKDTLEDLMNTVLMQTPDHTSLTSMNSWQLHKLPCRRSCWFTTLEIFSNDFESTSVTDSIK</sequence>
<reference evidence="1 2" key="1">
    <citation type="journal article" date="2015" name="Proc. Natl. Acad. Sci. U.S.A.">
        <title>The resurrection genome of Boea hygrometrica: A blueprint for survival of dehydration.</title>
        <authorList>
            <person name="Xiao L."/>
            <person name="Yang G."/>
            <person name="Zhang L."/>
            <person name="Yang X."/>
            <person name="Zhao S."/>
            <person name="Ji Z."/>
            <person name="Zhou Q."/>
            <person name="Hu M."/>
            <person name="Wang Y."/>
            <person name="Chen M."/>
            <person name="Xu Y."/>
            <person name="Jin H."/>
            <person name="Xiao X."/>
            <person name="Hu G."/>
            <person name="Bao F."/>
            <person name="Hu Y."/>
            <person name="Wan P."/>
            <person name="Li L."/>
            <person name="Deng X."/>
            <person name="Kuang T."/>
            <person name="Xiang C."/>
            <person name="Zhu J.K."/>
            <person name="Oliver M.J."/>
            <person name="He Y."/>
        </authorList>
    </citation>
    <scope>NUCLEOTIDE SEQUENCE [LARGE SCALE GENOMIC DNA]</scope>
    <source>
        <strain evidence="2">cv. XS01</strain>
    </source>
</reference>
<name>A0A2Z7ATB6_9LAMI</name>
<dbReference type="EMBL" id="KV012562">
    <property type="protein sequence ID" value="KZV24636.1"/>
    <property type="molecule type" value="Genomic_DNA"/>
</dbReference>
<dbReference type="AlphaFoldDB" id="A0A2Z7ATB6"/>
<dbReference type="Proteomes" id="UP000250235">
    <property type="component" value="Unassembled WGS sequence"/>
</dbReference>
<proteinExistence type="predicted"/>
<evidence type="ECO:0000313" key="2">
    <source>
        <dbReference type="Proteomes" id="UP000250235"/>
    </source>
</evidence>
<accession>A0A2Z7ATB6</accession>
<gene>
    <name evidence="1" type="ORF">F511_37282</name>
</gene>
<organism evidence="1 2">
    <name type="scientific">Dorcoceras hygrometricum</name>
    <dbReference type="NCBI Taxonomy" id="472368"/>
    <lineage>
        <taxon>Eukaryota</taxon>
        <taxon>Viridiplantae</taxon>
        <taxon>Streptophyta</taxon>
        <taxon>Embryophyta</taxon>
        <taxon>Tracheophyta</taxon>
        <taxon>Spermatophyta</taxon>
        <taxon>Magnoliopsida</taxon>
        <taxon>eudicotyledons</taxon>
        <taxon>Gunneridae</taxon>
        <taxon>Pentapetalae</taxon>
        <taxon>asterids</taxon>
        <taxon>lamiids</taxon>
        <taxon>Lamiales</taxon>
        <taxon>Gesneriaceae</taxon>
        <taxon>Didymocarpoideae</taxon>
        <taxon>Trichosporeae</taxon>
        <taxon>Loxocarpinae</taxon>
        <taxon>Dorcoceras</taxon>
    </lineage>
</organism>
<evidence type="ECO:0000313" key="1">
    <source>
        <dbReference type="EMBL" id="KZV24636.1"/>
    </source>
</evidence>